<reference evidence="2 3" key="2">
    <citation type="submission" date="2020-08" db="EMBL/GenBank/DDBJ databases">
        <authorList>
            <person name="Partida-Martinez L."/>
            <person name="Huntemann M."/>
            <person name="Clum A."/>
            <person name="Wang J."/>
            <person name="Palaniappan K."/>
            <person name="Ritter S."/>
            <person name="Chen I.-M."/>
            <person name="Stamatis D."/>
            <person name="Reddy T."/>
            <person name="O'Malley R."/>
            <person name="Daum C."/>
            <person name="Shapiro N."/>
            <person name="Ivanova N."/>
            <person name="Kyrpides N."/>
            <person name="Woyke T."/>
        </authorList>
    </citation>
    <scope>NUCLEOTIDE SEQUENCE [LARGE SCALE GENOMIC DNA]</scope>
    <source>
        <strain evidence="2 3">AS2.23</strain>
    </source>
</reference>
<dbReference type="AlphaFoldDB" id="A0A7W4XZN3"/>
<dbReference type="GO" id="GO:0003824">
    <property type="term" value="F:catalytic activity"/>
    <property type="evidence" value="ECO:0007669"/>
    <property type="project" value="UniProtKB-ARBA"/>
</dbReference>
<feature type="domain" description="AB hydrolase-1" evidence="1">
    <location>
        <begin position="39"/>
        <end position="265"/>
    </location>
</feature>
<name>A0A7W4XZN3_KINRA</name>
<dbReference type="EMBL" id="JACHVY010000008">
    <property type="protein sequence ID" value="MBB2903454.1"/>
    <property type="molecule type" value="Genomic_DNA"/>
</dbReference>
<accession>A0A7W4XZN3</accession>
<proteinExistence type="predicted"/>
<dbReference type="GO" id="GO:0016020">
    <property type="term" value="C:membrane"/>
    <property type="evidence" value="ECO:0007669"/>
    <property type="project" value="TreeGrafter"/>
</dbReference>
<reference evidence="2 3" key="1">
    <citation type="submission" date="2020-08" db="EMBL/GenBank/DDBJ databases">
        <title>The Agave Microbiome: Exploring the role of microbial communities in plant adaptations to desert environments.</title>
        <authorList>
            <person name="Partida-Martinez L.P."/>
        </authorList>
    </citation>
    <scope>NUCLEOTIDE SEQUENCE [LARGE SCALE GENOMIC DNA]</scope>
    <source>
        <strain evidence="2 3">AS2.23</strain>
    </source>
</reference>
<dbReference type="RefSeq" id="WP_183393064.1">
    <property type="nucleotide sequence ID" value="NZ_JACHVY010000008.1"/>
</dbReference>
<dbReference type="InterPro" id="IPR000073">
    <property type="entry name" value="AB_hydrolase_1"/>
</dbReference>
<evidence type="ECO:0000313" key="3">
    <source>
        <dbReference type="Proteomes" id="UP000533269"/>
    </source>
</evidence>
<dbReference type="PANTHER" id="PTHR43798:SF33">
    <property type="entry name" value="HYDROLASE, PUTATIVE (AFU_ORTHOLOGUE AFUA_2G14860)-RELATED"/>
    <property type="match status" value="1"/>
</dbReference>
<dbReference type="PANTHER" id="PTHR43798">
    <property type="entry name" value="MONOACYLGLYCEROL LIPASE"/>
    <property type="match status" value="1"/>
</dbReference>
<dbReference type="InterPro" id="IPR029058">
    <property type="entry name" value="AB_hydrolase_fold"/>
</dbReference>
<dbReference type="InterPro" id="IPR050266">
    <property type="entry name" value="AB_hydrolase_sf"/>
</dbReference>
<sequence length="271" mass="29102">MSATGSTGQRGTRAEGLNGVRFGELVADLTGTDDGRRPVVLLHGLTFDRGTWAPVVDALAGRRAVAFDLPGHGGSPPRDSYDPAEVADVLHEAVTAAGVDAPVLVGHSIGAVLATAYAARHPARAVLNIDQPLLPGPFGDLLRSREPVLRGPDHLSVWTELLDGMGLEDLSPPLRALLRSTPRQDLLLGYWREVLEESPEDLRRQRTDELTALRENGTGYHHVSRAPLPPGYVRWLRTVLPSAATTVLPGSGHFPHLARPATLVEILPGWD</sequence>
<evidence type="ECO:0000259" key="1">
    <source>
        <dbReference type="Pfam" id="PF12697"/>
    </source>
</evidence>
<dbReference type="Pfam" id="PF12697">
    <property type="entry name" value="Abhydrolase_6"/>
    <property type="match status" value="1"/>
</dbReference>
<gene>
    <name evidence="2" type="ORF">FHR75_004296</name>
</gene>
<dbReference type="Gene3D" id="3.40.50.1820">
    <property type="entry name" value="alpha/beta hydrolase"/>
    <property type="match status" value="1"/>
</dbReference>
<evidence type="ECO:0000313" key="2">
    <source>
        <dbReference type="EMBL" id="MBB2903454.1"/>
    </source>
</evidence>
<comment type="caution">
    <text evidence="2">The sequence shown here is derived from an EMBL/GenBank/DDBJ whole genome shotgun (WGS) entry which is preliminary data.</text>
</comment>
<protein>
    <submittedName>
        <fullName evidence="2">Pimeloyl-ACP methyl ester carboxylesterase</fullName>
    </submittedName>
</protein>
<dbReference type="Proteomes" id="UP000533269">
    <property type="component" value="Unassembled WGS sequence"/>
</dbReference>
<dbReference type="SUPFAM" id="SSF53474">
    <property type="entry name" value="alpha/beta-Hydrolases"/>
    <property type="match status" value="1"/>
</dbReference>
<organism evidence="2 3">
    <name type="scientific">Kineococcus radiotolerans</name>
    <dbReference type="NCBI Taxonomy" id="131568"/>
    <lineage>
        <taxon>Bacteria</taxon>
        <taxon>Bacillati</taxon>
        <taxon>Actinomycetota</taxon>
        <taxon>Actinomycetes</taxon>
        <taxon>Kineosporiales</taxon>
        <taxon>Kineosporiaceae</taxon>
        <taxon>Kineococcus</taxon>
    </lineage>
</organism>